<accession>A0ACC0IYH8</accession>
<protein>
    <submittedName>
        <fullName evidence="1">Uncharacterized protein</fullName>
    </submittedName>
</protein>
<keyword evidence="2" id="KW-1185">Reference proteome</keyword>
<comment type="caution">
    <text evidence="1">The sequence shown here is derived from an EMBL/GenBank/DDBJ whole genome shotgun (WGS) entry which is preliminary data.</text>
</comment>
<evidence type="ECO:0000313" key="2">
    <source>
        <dbReference type="Proteomes" id="UP001060215"/>
    </source>
</evidence>
<name>A0ACC0IYH8_9ERIC</name>
<sequence length="82" mass="9287">MRWVLCSHSLSLSRCGEICPNAAVALPLPEPPPPSQPHQRRPSSGAAPGSEVVDDEDWDWDRWRKHFSEVDEQERIVSILKT</sequence>
<gene>
    <name evidence="1" type="ORF">LOK49_LG01G01498</name>
</gene>
<evidence type="ECO:0000313" key="1">
    <source>
        <dbReference type="EMBL" id="KAI8030974.1"/>
    </source>
</evidence>
<reference evidence="1 2" key="1">
    <citation type="journal article" date="2022" name="Plant J.">
        <title>Chromosome-level genome of Camellia lanceoleosa provides a valuable resource for understanding genome evolution and self-incompatibility.</title>
        <authorList>
            <person name="Gong W."/>
            <person name="Xiao S."/>
            <person name="Wang L."/>
            <person name="Liao Z."/>
            <person name="Chang Y."/>
            <person name="Mo W."/>
            <person name="Hu G."/>
            <person name="Li W."/>
            <person name="Zhao G."/>
            <person name="Zhu H."/>
            <person name="Hu X."/>
            <person name="Ji K."/>
            <person name="Xiang X."/>
            <person name="Song Q."/>
            <person name="Yuan D."/>
            <person name="Jin S."/>
            <person name="Zhang L."/>
        </authorList>
    </citation>
    <scope>NUCLEOTIDE SEQUENCE [LARGE SCALE GENOMIC DNA]</scope>
    <source>
        <strain evidence="1">SQ_2022a</strain>
    </source>
</reference>
<dbReference type="EMBL" id="CM045758">
    <property type="protein sequence ID" value="KAI8030974.1"/>
    <property type="molecule type" value="Genomic_DNA"/>
</dbReference>
<proteinExistence type="predicted"/>
<organism evidence="1 2">
    <name type="scientific">Camellia lanceoleosa</name>
    <dbReference type="NCBI Taxonomy" id="1840588"/>
    <lineage>
        <taxon>Eukaryota</taxon>
        <taxon>Viridiplantae</taxon>
        <taxon>Streptophyta</taxon>
        <taxon>Embryophyta</taxon>
        <taxon>Tracheophyta</taxon>
        <taxon>Spermatophyta</taxon>
        <taxon>Magnoliopsida</taxon>
        <taxon>eudicotyledons</taxon>
        <taxon>Gunneridae</taxon>
        <taxon>Pentapetalae</taxon>
        <taxon>asterids</taxon>
        <taxon>Ericales</taxon>
        <taxon>Theaceae</taxon>
        <taxon>Camellia</taxon>
    </lineage>
</organism>
<dbReference type="Proteomes" id="UP001060215">
    <property type="component" value="Chromosome 1"/>
</dbReference>